<feature type="chain" id="PRO_5009312212" evidence="2">
    <location>
        <begin position="23"/>
        <end position="462"/>
    </location>
</feature>
<feature type="compositionally biased region" description="Polar residues" evidence="1">
    <location>
        <begin position="269"/>
        <end position="280"/>
    </location>
</feature>
<evidence type="ECO:0000313" key="4">
    <source>
        <dbReference type="WBParaSite" id="L893_g15981.t1"/>
    </source>
</evidence>
<keyword evidence="3" id="KW-1185">Reference proteome</keyword>
<reference evidence="4" key="1">
    <citation type="submission" date="2016-11" db="UniProtKB">
        <authorList>
            <consortium name="WormBaseParasite"/>
        </authorList>
    </citation>
    <scope>IDENTIFICATION</scope>
</reference>
<feature type="signal peptide" evidence="2">
    <location>
        <begin position="1"/>
        <end position="22"/>
    </location>
</feature>
<feature type="region of interest" description="Disordered" evidence="1">
    <location>
        <begin position="367"/>
        <end position="462"/>
    </location>
</feature>
<keyword evidence="2" id="KW-0732">Signal</keyword>
<evidence type="ECO:0000256" key="1">
    <source>
        <dbReference type="SAM" id="MobiDB-lite"/>
    </source>
</evidence>
<feature type="compositionally biased region" description="Basic residues" evidence="1">
    <location>
        <begin position="423"/>
        <end position="454"/>
    </location>
</feature>
<dbReference type="Proteomes" id="UP000095287">
    <property type="component" value="Unplaced"/>
</dbReference>
<organism evidence="3 4">
    <name type="scientific">Steinernema glaseri</name>
    <dbReference type="NCBI Taxonomy" id="37863"/>
    <lineage>
        <taxon>Eukaryota</taxon>
        <taxon>Metazoa</taxon>
        <taxon>Ecdysozoa</taxon>
        <taxon>Nematoda</taxon>
        <taxon>Chromadorea</taxon>
        <taxon>Rhabditida</taxon>
        <taxon>Tylenchina</taxon>
        <taxon>Panagrolaimomorpha</taxon>
        <taxon>Strongyloidoidea</taxon>
        <taxon>Steinernematidae</taxon>
        <taxon>Steinernema</taxon>
    </lineage>
</organism>
<feature type="region of interest" description="Disordered" evidence="1">
    <location>
        <begin position="251"/>
        <end position="280"/>
    </location>
</feature>
<protein>
    <submittedName>
        <fullName evidence="4">Uncharacterized protein</fullName>
    </submittedName>
</protein>
<accession>A0A1I7YG72</accession>
<dbReference type="AlphaFoldDB" id="A0A1I7YG72"/>
<feature type="compositionally biased region" description="Low complexity" evidence="1">
    <location>
        <begin position="251"/>
        <end position="268"/>
    </location>
</feature>
<name>A0A1I7YG72_9BILA</name>
<evidence type="ECO:0000313" key="3">
    <source>
        <dbReference type="Proteomes" id="UP000095287"/>
    </source>
</evidence>
<feature type="compositionally biased region" description="Basic and acidic residues" evidence="1">
    <location>
        <begin position="386"/>
        <end position="413"/>
    </location>
</feature>
<sequence>MEFSTRCLVLCTTLLCIGSVFASTSNGINACNKAISGYVYAASVCRRTIVGSLARIKEDITAIANTSQNLGTMDCAENGTTDRYFFMLPNLRVLEIREDTKRERLVYRFFEVPETSDSATRIMEPYENFTVDLAIGDLRDAYYTNGFVSTHRGNLDVKTLKFTEKPAENKFRQGYIVDSALNALHYRIIGSFRTESVFSDVAIIRDIVSGSFHLRYLNVTCSHKYNLHEALEVGTVQIMSRYAESISTTGRTFTSGRTTTAGGASTSTLEPTSGEASTSGIDVQEDNWCAPSFLYTARGVLINTAIVSILLYTLYAMAVVHRLKIQPSVAQYNHRLCKYQENTTLLVDIDSQTIYEAEKKWRRLLAAASQDEKRDDSTDVVPNLMGKKDGSADTGTKDSDISRTLEKQSEDKSSTSSGASKVSTKKSKSKTKSKSKSKTKSKKKKKSKNKRKSKEAKTLGDY</sequence>
<proteinExistence type="predicted"/>
<evidence type="ECO:0000256" key="2">
    <source>
        <dbReference type="SAM" id="SignalP"/>
    </source>
</evidence>
<dbReference type="WBParaSite" id="L893_g15981.t1">
    <property type="protein sequence ID" value="L893_g15981.t1"/>
    <property type="gene ID" value="L893_g15981"/>
</dbReference>